<proteinExistence type="predicted"/>
<name>A0A9W8NSR3_9AGAR</name>
<feature type="region of interest" description="Disordered" evidence="2">
    <location>
        <begin position="42"/>
        <end position="213"/>
    </location>
</feature>
<keyword evidence="4" id="KW-1185">Reference proteome</keyword>
<feature type="compositionally biased region" description="Low complexity" evidence="2">
    <location>
        <begin position="173"/>
        <end position="207"/>
    </location>
</feature>
<gene>
    <name evidence="3" type="ORF">DFH05DRAFT_1582568</name>
</gene>
<feature type="compositionally biased region" description="Low complexity" evidence="2">
    <location>
        <begin position="101"/>
        <end position="110"/>
    </location>
</feature>
<organism evidence="3 4">
    <name type="scientific">Lentinula detonsa</name>
    <dbReference type="NCBI Taxonomy" id="2804962"/>
    <lineage>
        <taxon>Eukaryota</taxon>
        <taxon>Fungi</taxon>
        <taxon>Dikarya</taxon>
        <taxon>Basidiomycota</taxon>
        <taxon>Agaricomycotina</taxon>
        <taxon>Agaricomycetes</taxon>
        <taxon>Agaricomycetidae</taxon>
        <taxon>Agaricales</taxon>
        <taxon>Marasmiineae</taxon>
        <taxon>Omphalotaceae</taxon>
        <taxon>Lentinula</taxon>
    </lineage>
</organism>
<comment type="caution">
    <text evidence="3">The sequence shown here is derived from an EMBL/GenBank/DDBJ whole genome shotgun (WGS) entry which is preliminary data.</text>
</comment>
<feature type="compositionally biased region" description="Basic and acidic residues" evidence="2">
    <location>
        <begin position="276"/>
        <end position="285"/>
    </location>
</feature>
<dbReference type="EMBL" id="JANVFU010000015">
    <property type="protein sequence ID" value="KAJ3740098.1"/>
    <property type="molecule type" value="Genomic_DNA"/>
</dbReference>
<reference evidence="3 4" key="1">
    <citation type="journal article" date="2023" name="Proc. Natl. Acad. Sci. U.S.A.">
        <title>A global phylogenomic analysis of the shiitake genus Lentinula.</title>
        <authorList>
            <person name="Sierra-Patev S."/>
            <person name="Min B."/>
            <person name="Naranjo-Ortiz M."/>
            <person name="Looney B."/>
            <person name="Konkel Z."/>
            <person name="Slot J.C."/>
            <person name="Sakamoto Y."/>
            <person name="Steenwyk J.L."/>
            <person name="Rokas A."/>
            <person name="Carro J."/>
            <person name="Camarero S."/>
            <person name="Ferreira P."/>
            <person name="Molpeceres G."/>
            <person name="Ruiz-Duenas F.J."/>
            <person name="Serrano A."/>
            <person name="Henrissat B."/>
            <person name="Drula E."/>
            <person name="Hughes K.W."/>
            <person name="Mata J.L."/>
            <person name="Ishikawa N.K."/>
            <person name="Vargas-Isla R."/>
            <person name="Ushijima S."/>
            <person name="Smith C.A."/>
            <person name="Donoghue J."/>
            <person name="Ahrendt S."/>
            <person name="Andreopoulos W."/>
            <person name="He G."/>
            <person name="LaButti K."/>
            <person name="Lipzen A."/>
            <person name="Ng V."/>
            <person name="Riley R."/>
            <person name="Sandor L."/>
            <person name="Barry K."/>
            <person name="Martinez A.T."/>
            <person name="Xiao Y."/>
            <person name="Gibbons J.G."/>
            <person name="Terashima K."/>
            <person name="Grigoriev I.V."/>
            <person name="Hibbett D."/>
        </authorList>
    </citation>
    <scope>NUCLEOTIDE SEQUENCE [LARGE SCALE GENOMIC DNA]</scope>
    <source>
        <strain evidence="3 4">TFB7810</strain>
    </source>
</reference>
<sequence length="439" mass="49144">MEYWACRQSAFKETTILNAWRSCGIKPLDRGKFVAADFAPSIPSSTTTHLPESFPKRLPRAPDVGSDDAIFDPEVLSGFSDERGRDRREERAERGSDSDSDLSFRLSDVSSDTDGDEEMTHAAPGSERSMPPSQDSIPSPSSTMLVTPAIKPSLRRTRSQTARQAMTPPVSRPPSFSSLFRGSSLSLSRTPSFSSLPSQSDPKSSNSALLAAQERRKNEQLECDNALLQIRYASALAELSVLKEKITEVQEQRDAAETHAVLIGQQYSVYKHRYNEKAQKKDSSRRVTTSSRILTSREGQLEIEEETAKRAEKLRTETERQKQKSDTQRMDIVRRAEQDRLGSEFSGNMKAMIKSKLIDIAFALKVPHEDATVDTLRIRLNAHFDANPALKKEPRYIGLFERTRKRKDPPQEDTTRLPPPPPAFQSHPLAMPGTSSLLL</sequence>
<accession>A0A9W8NSR3</accession>
<feature type="region of interest" description="Disordered" evidence="2">
    <location>
        <begin position="402"/>
        <end position="439"/>
    </location>
</feature>
<evidence type="ECO:0000313" key="3">
    <source>
        <dbReference type="EMBL" id="KAJ3740098.1"/>
    </source>
</evidence>
<dbReference type="Proteomes" id="UP001142393">
    <property type="component" value="Unassembled WGS sequence"/>
</dbReference>
<evidence type="ECO:0000313" key="4">
    <source>
        <dbReference type="Proteomes" id="UP001142393"/>
    </source>
</evidence>
<protein>
    <submittedName>
        <fullName evidence="3">Uncharacterized protein</fullName>
    </submittedName>
</protein>
<evidence type="ECO:0000256" key="2">
    <source>
        <dbReference type="SAM" id="MobiDB-lite"/>
    </source>
</evidence>
<dbReference type="AlphaFoldDB" id="A0A9W8NSR3"/>
<feature type="coiled-coil region" evidence="1">
    <location>
        <begin position="301"/>
        <end position="328"/>
    </location>
</feature>
<feature type="compositionally biased region" description="Polar residues" evidence="2">
    <location>
        <begin position="286"/>
        <end position="298"/>
    </location>
</feature>
<feature type="compositionally biased region" description="Basic and acidic residues" evidence="2">
    <location>
        <begin position="80"/>
        <end position="97"/>
    </location>
</feature>
<evidence type="ECO:0000256" key="1">
    <source>
        <dbReference type="SAM" id="Coils"/>
    </source>
</evidence>
<feature type="compositionally biased region" description="Low complexity" evidence="2">
    <location>
        <begin position="129"/>
        <end position="142"/>
    </location>
</feature>
<feature type="region of interest" description="Disordered" evidence="2">
    <location>
        <begin position="276"/>
        <end position="300"/>
    </location>
</feature>
<keyword evidence="1" id="KW-0175">Coiled coil</keyword>